<sequence length="117" mass="13087">MEIPVLPTDREDSTDSRPTDTKTLSTSSFALSNKEERLRTQRRQGSGLVRAGDLQRTMLAFDENITLEECRELIQEVSDGKEYLTLQGKHSYSWPSGFLDFQKLVASSPFVAVDGSA</sequence>
<proteinExistence type="predicted"/>
<dbReference type="WBParaSite" id="SSLN_0001324601-mRNA-1">
    <property type="protein sequence ID" value="SSLN_0001324601-mRNA-1"/>
    <property type="gene ID" value="SSLN_0001324601"/>
</dbReference>
<evidence type="ECO:0000313" key="2">
    <source>
        <dbReference type="EMBL" id="VDL99142.1"/>
    </source>
</evidence>
<gene>
    <name evidence="2" type="ORF">SSLN_LOCUS12757</name>
</gene>
<organism evidence="4">
    <name type="scientific">Schistocephalus solidus</name>
    <name type="common">Tapeworm</name>
    <dbReference type="NCBI Taxonomy" id="70667"/>
    <lineage>
        <taxon>Eukaryota</taxon>
        <taxon>Metazoa</taxon>
        <taxon>Spiralia</taxon>
        <taxon>Lophotrochozoa</taxon>
        <taxon>Platyhelminthes</taxon>
        <taxon>Cestoda</taxon>
        <taxon>Eucestoda</taxon>
        <taxon>Diphyllobothriidea</taxon>
        <taxon>Diphyllobothriidae</taxon>
        <taxon>Schistocephalus</taxon>
    </lineage>
</organism>
<feature type="compositionally biased region" description="Polar residues" evidence="1">
    <location>
        <begin position="21"/>
        <end position="31"/>
    </location>
</feature>
<name>A0A183T8F9_SCHSO</name>
<feature type="compositionally biased region" description="Basic and acidic residues" evidence="1">
    <location>
        <begin position="8"/>
        <end position="20"/>
    </location>
</feature>
<dbReference type="AlphaFoldDB" id="A0A183T8F9"/>
<accession>A0A183T8F9</accession>
<evidence type="ECO:0000313" key="3">
    <source>
        <dbReference type="Proteomes" id="UP000275846"/>
    </source>
</evidence>
<protein>
    <submittedName>
        <fullName evidence="4">EF-hand domain-containing protein</fullName>
    </submittedName>
</protein>
<reference evidence="4" key="1">
    <citation type="submission" date="2016-06" db="UniProtKB">
        <authorList>
            <consortium name="WormBaseParasite"/>
        </authorList>
    </citation>
    <scope>IDENTIFICATION</scope>
</reference>
<evidence type="ECO:0000313" key="4">
    <source>
        <dbReference type="WBParaSite" id="SSLN_0001324601-mRNA-1"/>
    </source>
</evidence>
<evidence type="ECO:0000256" key="1">
    <source>
        <dbReference type="SAM" id="MobiDB-lite"/>
    </source>
</evidence>
<dbReference type="OrthoDB" id="10590079at2759"/>
<feature type="region of interest" description="Disordered" evidence="1">
    <location>
        <begin position="1"/>
        <end position="47"/>
    </location>
</feature>
<dbReference type="EMBL" id="UYSU01037514">
    <property type="protein sequence ID" value="VDL99142.1"/>
    <property type="molecule type" value="Genomic_DNA"/>
</dbReference>
<keyword evidence="3" id="KW-1185">Reference proteome</keyword>
<dbReference type="Proteomes" id="UP000275846">
    <property type="component" value="Unassembled WGS sequence"/>
</dbReference>
<reference evidence="2 3" key="2">
    <citation type="submission" date="2018-11" db="EMBL/GenBank/DDBJ databases">
        <authorList>
            <consortium name="Pathogen Informatics"/>
        </authorList>
    </citation>
    <scope>NUCLEOTIDE SEQUENCE [LARGE SCALE GENOMIC DNA]</scope>
    <source>
        <strain evidence="2 3">NST_G2</strain>
    </source>
</reference>